<dbReference type="AlphaFoldDB" id="A0A1G6PBM6"/>
<protein>
    <submittedName>
        <fullName evidence="2">Uncharacterized protein</fullName>
    </submittedName>
</protein>
<dbReference type="EMBL" id="FMZA01000016">
    <property type="protein sequence ID" value="SDC76827.1"/>
    <property type="molecule type" value="Genomic_DNA"/>
</dbReference>
<organism evidence="2 3">
    <name type="scientific">Melghirimyces thermohalophilus</name>
    <dbReference type="NCBI Taxonomy" id="1236220"/>
    <lineage>
        <taxon>Bacteria</taxon>
        <taxon>Bacillati</taxon>
        <taxon>Bacillota</taxon>
        <taxon>Bacilli</taxon>
        <taxon>Bacillales</taxon>
        <taxon>Thermoactinomycetaceae</taxon>
        <taxon>Melghirimyces</taxon>
    </lineage>
</organism>
<keyword evidence="3" id="KW-1185">Reference proteome</keyword>
<dbReference type="OrthoDB" id="10012784at2"/>
<keyword evidence="1" id="KW-0472">Membrane</keyword>
<reference evidence="2 3" key="1">
    <citation type="submission" date="2016-10" db="EMBL/GenBank/DDBJ databases">
        <authorList>
            <person name="de Groot N.N."/>
        </authorList>
    </citation>
    <scope>NUCLEOTIDE SEQUENCE [LARGE SCALE GENOMIC DNA]</scope>
    <source>
        <strain evidence="2 3">DSM 45514</strain>
    </source>
</reference>
<dbReference type="STRING" id="1236220.SAMN04488112_1165"/>
<sequence>MAVRILQGTGLGIILCTLIGFLLGVTGLGFGLISIVVLTIVTYFPAGYVAARNTHHPYLAAGLSALFVMFINQLTTAVTFGMANPSSFILGFLFGTLLALLGALISHRPWSK</sequence>
<evidence type="ECO:0000313" key="3">
    <source>
        <dbReference type="Proteomes" id="UP000199387"/>
    </source>
</evidence>
<feature type="transmembrane region" description="Helical" evidence="1">
    <location>
        <begin position="58"/>
        <end position="82"/>
    </location>
</feature>
<evidence type="ECO:0000313" key="2">
    <source>
        <dbReference type="EMBL" id="SDC76827.1"/>
    </source>
</evidence>
<keyword evidence="1" id="KW-1133">Transmembrane helix</keyword>
<name>A0A1G6PBM6_9BACL</name>
<dbReference type="RefSeq" id="WP_091571334.1">
    <property type="nucleotide sequence ID" value="NZ_FMZA01000016.1"/>
</dbReference>
<evidence type="ECO:0000256" key="1">
    <source>
        <dbReference type="SAM" id="Phobius"/>
    </source>
</evidence>
<keyword evidence="1" id="KW-0812">Transmembrane</keyword>
<gene>
    <name evidence="2" type="ORF">SAMN04488112_1165</name>
</gene>
<feature type="transmembrane region" description="Helical" evidence="1">
    <location>
        <begin position="5"/>
        <end position="24"/>
    </location>
</feature>
<feature type="transmembrane region" description="Helical" evidence="1">
    <location>
        <begin position="88"/>
        <end position="106"/>
    </location>
</feature>
<dbReference type="Proteomes" id="UP000199387">
    <property type="component" value="Unassembled WGS sequence"/>
</dbReference>
<proteinExistence type="predicted"/>
<accession>A0A1G6PBM6</accession>